<keyword evidence="13" id="KW-0732">Signal</keyword>
<evidence type="ECO:0000256" key="8">
    <source>
        <dbReference type="ARBA" id="ARBA00023012"/>
    </source>
</evidence>
<dbReference type="Gene3D" id="3.40.50.2300">
    <property type="match status" value="1"/>
</dbReference>
<evidence type="ECO:0000256" key="1">
    <source>
        <dbReference type="ARBA" id="ARBA00000085"/>
    </source>
</evidence>
<dbReference type="NCBIfam" id="TIGR00229">
    <property type="entry name" value="sensory_box"/>
    <property type="match status" value="1"/>
</dbReference>
<dbReference type="InterPro" id="IPR005467">
    <property type="entry name" value="His_kinase_dom"/>
</dbReference>
<sequence length="1108" mass="120812">MAIRILFLTALFCLSVHLPASAGEGSVRVGYYENSPLAFTGPDGAAQGLVPDIVRAVGKALGRETVFVPGTREECRGRLLAGETDLCAGLPFSYGDGNVIFSGNSIIADWGAVYVRDLTVLGIKDLDGRNVGFGRDCSHVDAFKRLVGSHGVGLTLRMYDTCREALAAVGRGDLDAAVANRVLGLRHQRELGVQDTLVFFDPVSLRLAARSEAAELLAAMDAELGALRVDRGSAYHQAMRRWLSPTGEKTGAGAVALWVASVVLALLTVAIIWLGRRLFKKSFEADRTGKALEQETEIRKRAQSALWESTERHRAMFIDSHMPLMLVESASGRIREANPAAERFYGYPMGRLVGMDLDGLRPDSRPEHLADGLDDVREGGGKRLITRHRLADGRVRDVELFVSVVHLGEVGHDLVCVLDISDQVAADRAKRETDERLDLAVRGGDLAFWDWDVAEDLLILSDRWAGLLECGFDRLPRRLEDWYGRLHPDDAATVRHEVERSLAGDTPVFQVEYRVRTDADSWRWLASRGRVFHRGPDGDSRRMVGIAHDVTERRRAENRLASINTCVLGFTADPDENISSLCGLIRELLGGQVGCYNRFGSGASGCASIRGTNSCALSAGCIDEGVFAAMIAEGKPGVFLVKDLADSPYAAQTPHAGEAAPSTFAGELVFLDGKAVGALYVLFRGDFDPTENDRQLMGIVAATIRVEEERKLSGQQLIRAKEAAESANRAKSEFLANMSHEIRTPLNGIFGMLQLVGGTRLDDEQRDYVDTALNSGRSLLRVINDVLDFSKMEAGMLSLESEPLALRHVVADVLENFTVQAAEQQLLMAVEVDESVPPMLVGDEARIRQILFNLVGNAVKFTPSGRVTVEAWTQPLDAPGEMRLFLAVNDTGIGIPADMLATVFNAFSQVDGSHTRKYGGTGLGLGIVKRLAGLMGGEVYVESDEEGTRIHLYIRVREADEVSRSCDLVVPVPESVKPLTVLLAEDEPVNRVSVLRMLEKLGHRVVTAEDGEQALDRLRSGEFDIILMDIQMPGLDGLAATRMIRDDESLGPKAQLPIVALTAHAMQGDREKFLAAGMDDYLAKPVDFTDLVRVLSSLVPRRSAKSRA</sequence>
<evidence type="ECO:0000256" key="13">
    <source>
        <dbReference type="SAM" id="SignalP"/>
    </source>
</evidence>
<feature type="signal peptide" evidence="13">
    <location>
        <begin position="1"/>
        <end position="22"/>
    </location>
</feature>
<dbReference type="SMART" id="SM00388">
    <property type="entry name" value="HisKA"/>
    <property type="match status" value="1"/>
</dbReference>
<accession>A0A7K1KK03</accession>
<dbReference type="AlphaFoldDB" id="A0A7K1KK03"/>
<feature type="domain" description="Histidine kinase" evidence="14">
    <location>
        <begin position="737"/>
        <end position="958"/>
    </location>
</feature>
<feature type="modified residue" description="4-aspartylphosphate" evidence="11">
    <location>
        <position position="1029"/>
    </location>
</feature>
<comment type="caution">
    <text evidence="18">The sequence shown here is derived from an EMBL/GenBank/DDBJ whole genome shotgun (WGS) entry which is preliminary data.</text>
</comment>
<dbReference type="InterPro" id="IPR035965">
    <property type="entry name" value="PAS-like_dom_sf"/>
</dbReference>
<evidence type="ECO:0000259" key="15">
    <source>
        <dbReference type="PROSITE" id="PS50110"/>
    </source>
</evidence>
<dbReference type="FunFam" id="1.10.287.130:FF:000002">
    <property type="entry name" value="Two-component osmosensing histidine kinase"/>
    <property type="match status" value="1"/>
</dbReference>
<feature type="domain" description="PAC" evidence="17">
    <location>
        <begin position="509"/>
        <end position="562"/>
    </location>
</feature>
<dbReference type="SUPFAM" id="SSF55874">
    <property type="entry name" value="ATPase domain of HSP90 chaperone/DNA topoisomerase II/histidine kinase"/>
    <property type="match status" value="1"/>
</dbReference>
<dbReference type="InterPro" id="IPR013655">
    <property type="entry name" value="PAS_fold_3"/>
</dbReference>
<dbReference type="SMART" id="SM00448">
    <property type="entry name" value="REC"/>
    <property type="match status" value="1"/>
</dbReference>
<dbReference type="Gene3D" id="3.40.190.10">
    <property type="entry name" value="Periplasmic binding protein-like II"/>
    <property type="match status" value="2"/>
</dbReference>
<dbReference type="SUPFAM" id="SSF52172">
    <property type="entry name" value="CheY-like"/>
    <property type="match status" value="1"/>
</dbReference>
<evidence type="ECO:0000256" key="3">
    <source>
        <dbReference type="ARBA" id="ARBA00022553"/>
    </source>
</evidence>
<protein>
    <recommendedName>
        <fullName evidence="10">Sensory/regulatory protein RpfC</fullName>
        <ecNumber evidence="2">2.7.13.3</ecNumber>
    </recommendedName>
</protein>
<reference evidence="18 19" key="1">
    <citation type="submission" date="2019-11" db="EMBL/GenBank/DDBJ databases">
        <title>Pseudodesulfovibrio alkaliphilus, sp. nov., an alkaliphilic sulfate-reducing bacteria from mud volcano of Taman peninsula, Russia.</title>
        <authorList>
            <person name="Frolova A."/>
            <person name="Merkel A.Y."/>
            <person name="Slobodkin A.I."/>
        </authorList>
    </citation>
    <scope>NUCLEOTIDE SEQUENCE [LARGE SCALE GENOMIC DNA]</scope>
    <source>
        <strain evidence="18 19">F-1</strain>
    </source>
</reference>
<dbReference type="CDD" id="cd00082">
    <property type="entry name" value="HisKA"/>
    <property type="match status" value="1"/>
</dbReference>
<dbReference type="PANTHER" id="PTHR45339">
    <property type="entry name" value="HYBRID SIGNAL TRANSDUCTION HISTIDINE KINASE J"/>
    <property type="match status" value="1"/>
</dbReference>
<dbReference type="SMART" id="SM00387">
    <property type="entry name" value="HATPase_c"/>
    <property type="match status" value="1"/>
</dbReference>
<evidence type="ECO:0000256" key="6">
    <source>
        <dbReference type="ARBA" id="ARBA00022777"/>
    </source>
</evidence>
<dbReference type="InterPro" id="IPR003661">
    <property type="entry name" value="HisK_dim/P_dom"/>
</dbReference>
<dbReference type="EC" id="2.7.13.3" evidence="2"/>
<evidence type="ECO:0000259" key="14">
    <source>
        <dbReference type="PROSITE" id="PS50109"/>
    </source>
</evidence>
<dbReference type="Gene3D" id="1.10.287.130">
    <property type="match status" value="1"/>
</dbReference>
<feature type="chain" id="PRO_5029618808" description="Sensory/regulatory protein RpfC" evidence="13">
    <location>
        <begin position="23"/>
        <end position="1108"/>
    </location>
</feature>
<dbReference type="Gene3D" id="3.30.565.10">
    <property type="entry name" value="Histidine kinase-like ATPase, C-terminal domain"/>
    <property type="match status" value="1"/>
</dbReference>
<keyword evidence="12" id="KW-0472">Membrane</keyword>
<dbReference type="SUPFAM" id="SSF47384">
    <property type="entry name" value="Homodimeric domain of signal transducing histidine kinase"/>
    <property type="match status" value="1"/>
</dbReference>
<keyword evidence="12" id="KW-0812">Transmembrane</keyword>
<dbReference type="InterPro" id="IPR000014">
    <property type="entry name" value="PAS"/>
</dbReference>
<dbReference type="SMART" id="SM00086">
    <property type="entry name" value="PAC"/>
    <property type="match status" value="2"/>
</dbReference>
<dbReference type="SMART" id="SM00091">
    <property type="entry name" value="PAS"/>
    <property type="match status" value="2"/>
</dbReference>
<feature type="transmembrane region" description="Helical" evidence="12">
    <location>
        <begin position="255"/>
        <end position="274"/>
    </location>
</feature>
<dbReference type="SUPFAM" id="SSF55785">
    <property type="entry name" value="PYP-like sensor domain (PAS domain)"/>
    <property type="match status" value="2"/>
</dbReference>
<evidence type="ECO:0000256" key="12">
    <source>
        <dbReference type="SAM" id="Phobius"/>
    </source>
</evidence>
<evidence type="ECO:0000256" key="2">
    <source>
        <dbReference type="ARBA" id="ARBA00012438"/>
    </source>
</evidence>
<dbReference type="GO" id="GO:0000155">
    <property type="term" value="F:phosphorelay sensor kinase activity"/>
    <property type="evidence" value="ECO:0007669"/>
    <property type="project" value="InterPro"/>
</dbReference>
<dbReference type="Pfam" id="PF00512">
    <property type="entry name" value="HisKA"/>
    <property type="match status" value="1"/>
</dbReference>
<dbReference type="InterPro" id="IPR011006">
    <property type="entry name" value="CheY-like_superfamily"/>
</dbReference>
<gene>
    <name evidence="18" type="ORF">GKC30_02005</name>
</gene>
<dbReference type="InterPro" id="IPR036890">
    <property type="entry name" value="HATPase_C_sf"/>
</dbReference>
<evidence type="ECO:0000256" key="11">
    <source>
        <dbReference type="PROSITE-ProRule" id="PRU00169"/>
    </source>
</evidence>
<evidence type="ECO:0000256" key="9">
    <source>
        <dbReference type="ARBA" id="ARBA00064003"/>
    </source>
</evidence>
<dbReference type="SMART" id="SM00062">
    <property type="entry name" value="PBPb"/>
    <property type="match status" value="1"/>
</dbReference>
<keyword evidence="8" id="KW-0902">Two-component regulatory system</keyword>
<dbReference type="RefSeq" id="WP_155931990.1">
    <property type="nucleotide sequence ID" value="NZ_WODC01000001.1"/>
</dbReference>
<evidence type="ECO:0000313" key="18">
    <source>
        <dbReference type="EMBL" id="MUM76403.1"/>
    </source>
</evidence>
<dbReference type="Proteomes" id="UP000461162">
    <property type="component" value="Unassembled WGS sequence"/>
</dbReference>
<organism evidence="18 19">
    <name type="scientific">Pseudodesulfovibrio alkaliphilus</name>
    <dbReference type="NCBI Taxonomy" id="2661613"/>
    <lineage>
        <taxon>Bacteria</taxon>
        <taxon>Pseudomonadati</taxon>
        <taxon>Thermodesulfobacteriota</taxon>
        <taxon>Desulfovibrionia</taxon>
        <taxon>Desulfovibrionales</taxon>
        <taxon>Desulfovibrionaceae</taxon>
    </lineage>
</organism>
<evidence type="ECO:0000256" key="10">
    <source>
        <dbReference type="ARBA" id="ARBA00068150"/>
    </source>
</evidence>
<evidence type="ECO:0000256" key="7">
    <source>
        <dbReference type="ARBA" id="ARBA00022840"/>
    </source>
</evidence>
<dbReference type="CDD" id="cd17546">
    <property type="entry name" value="REC_hyHK_CKI1_RcsC-like"/>
    <property type="match status" value="1"/>
</dbReference>
<dbReference type="CDD" id="cd00130">
    <property type="entry name" value="PAS"/>
    <property type="match status" value="2"/>
</dbReference>
<dbReference type="InterPro" id="IPR001638">
    <property type="entry name" value="Solute-binding_3/MltF_N"/>
</dbReference>
<keyword evidence="5" id="KW-0547">Nucleotide-binding</keyword>
<evidence type="ECO:0000256" key="5">
    <source>
        <dbReference type="ARBA" id="ARBA00022741"/>
    </source>
</evidence>
<dbReference type="Pfam" id="PF02518">
    <property type="entry name" value="HATPase_c"/>
    <property type="match status" value="1"/>
</dbReference>
<keyword evidence="3 11" id="KW-0597">Phosphoprotein</keyword>
<proteinExistence type="predicted"/>
<feature type="domain" description="Response regulatory" evidence="15">
    <location>
        <begin position="980"/>
        <end position="1099"/>
    </location>
</feature>
<dbReference type="InterPro" id="IPR036097">
    <property type="entry name" value="HisK_dim/P_sf"/>
</dbReference>
<evidence type="ECO:0000313" key="19">
    <source>
        <dbReference type="Proteomes" id="UP000461162"/>
    </source>
</evidence>
<dbReference type="InterPro" id="IPR003594">
    <property type="entry name" value="HATPase_dom"/>
</dbReference>
<comment type="subunit">
    <text evidence="9">At low DSF concentrations, interacts with RpfF.</text>
</comment>
<dbReference type="Pfam" id="PF00072">
    <property type="entry name" value="Response_reg"/>
    <property type="match status" value="1"/>
</dbReference>
<dbReference type="EMBL" id="WODC01000001">
    <property type="protein sequence ID" value="MUM76403.1"/>
    <property type="molecule type" value="Genomic_DNA"/>
</dbReference>
<name>A0A7K1KK03_9BACT</name>
<dbReference type="PROSITE" id="PS50112">
    <property type="entry name" value="PAS"/>
    <property type="match status" value="1"/>
</dbReference>
<dbReference type="PROSITE" id="PS50113">
    <property type="entry name" value="PAC"/>
    <property type="match status" value="1"/>
</dbReference>
<keyword evidence="4" id="KW-0808">Transferase</keyword>
<dbReference type="CDD" id="cd16922">
    <property type="entry name" value="HATPase_EvgS-ArcB-TorS-like"/>
    <property type="match status" value="1"/>
</dbReference>
<dbReference type="PROSITE" id="PS50110">
    <property type="entry name" value="RESPONSE_REGULATORY"/>
    <property type="match status" value="1"/>
</dbReference>
<evidence type="ECO:0000256" key="4">
    <source>
        <dbReference type="ARBA" id="ARBA00022679"/>
    </source>
</evidence>
<comment type="catalytic activity">
    <reaction evidence="1">
        <text>ATP + protein L-histidine = ADP + protein N-phospho-L-histidine.</text>
        <dbReference type="EC" id="2.7.13.3"/>
    </reaction>
</comment>
<dbReference type="Pfam" id="PF08447">
    <property type="entry name" value="PAS_3"/>
    <property type="match status" value="1"/>
</dbReference>
<dbReference type="PANTHER" id="PTHR45339:SF1">
    <property type="entry name" value="HYBRID SIGNAL TRANSDUCTION HISTIDINE KINASE J"/>
    <property type="match status" value="1"/>
</dbReference>
<dbReference type="PRINTS" id="PR00344">
    <property type="entry name" value="BCTRLSENSOR"/>
</dbReference>
<dbReference type="Pfam" id="PF13188">
    <property type="entry name" value="PAS_8"/>
    <property type="match status" value="1"/>
</dbReference>
<dbReference type="SUPFAM" id="SSF53850">
    <property type="entry name" value="Periplasmic binding protein-like II"/>
    <property type="match status" value="1"/>
</dbReference>
<dbReference type="InterPro" id="IPR000700">
    <property type="entry name" value="PAS-assoc_C"/>
</dbReference>
<dbReference type="GO" id="GO:0005524">
    <property type="term" value="F:ATP binding"/>
    <property type="evidence" value="ECO:0007669"/>
    <property type="project" value="UniProtKB-KW"/>
</dbReference>
<keyword evidence="19" id="KW-1185">Reference proteome</keyword>
<evidence type="ECO:0000259" key="16">
    <source>
        <dbReference type="PROSITE" id="PS50112"/>
    </source>
</evidence>
<dbReference type="InterPro" id="IPR001610">
    <property type="entry name" value="PAC"/>
</dbReference>
<dbReference type="InterPro" id="IPR004358">
    <property type="entry name" value="Sig_transdc_His_kin-like_C"/>
</dbReference>
<keyword evidence="12" id="KW-1133">Transmembrane helix</keyword>
<dbReference type="PROSITE" id="PS50109">
    <property type="entry name" value="HIS_KIN"/>
    <property type="match status" value="1"/>
</dbReference>
<feature type="domain" description="PAS" evidence="16">
    <location>
        <begin position="310"/>
        <end position="380"/>
    </location>
</feature>
<evidence type="ECO:0000259" key="17">
    <source>
        <dbReference type="PROSITE" id="PS50113"/>
    </source>
</evidence>
<dbReference type="FunFam" id="3.30.565.10:FF:000010">
    <property type="entry name" value="Sensor histidine kinase RcsC"/>
    <property type="match status" value="1"/>
</dbReference>
<dbReference type="Gene3D" id="3.30.450.20">
    <property type="entry name" value="PAS domain"/>
    <property type="match status" value="2"/>
</dbReference>
<keyword evidence="6" id="KW-0418">Kinase</keyword>
<keyword evidence="7" id="KW-0067">ATP-binding</keyword>
<dbReference type="InterPro" id="IPR001789">
    <property type="entry name" value="Sig_transdc_resp-reg_receiver"/>
</dbReference>